<dbReference type="AlphaFoldDB" id="A0A9N7TYA7"/>
<reference evidence="2" key="1">
    <citation type="submission" date="2020-03" db="EMBL/GenBank/DDBJ databases">
        <authorList>
            <person name="Weist P."/>
        </authorList>
    </citation>
    <scope>NUCLEOTIDE SEQUENCE</scope>
</reference>
<evidence type="ECO:0000256" key="1">
    <source>
        <dbReference type="SAM" id="MobiDB-lite"/>
    </source>
</evidence>
<dbReference type="Proteomes" id="UP001153269">
    <property type="component" value="Unassembled WGS sequence"/>
</dbReference>
<organism evidence="2 3">
    <name type="scientific">Pleuronectes platessa</name>
    <name type="common">European plaice</name>
    <dbReference type="NCBI Taxonomy" id="8262"/>
    <lineage>
        <taxon>Eukaryota</taxon>
        <taxon>Metazoa</taxon>
        <taxon>Chordata</taxon>
        <taxon>Craniata</taxon>
        <taxon>Vertebrata</taxon>
        <taxon>Euteleostomi</taxon>
        <taxon>Actinopterygii</taxon>
        <taxon>Neopterygii</taxon>
        <taxon>Teleostei</taxon>
        <taxon>Neoteleostei</taxon>
        <taxon>Acanthomorphata</taxon>
        <taxon>Carangaria</taxon>
        <taxon>Pleuronectiformes</taxon>
        <taxon>Pleuronectoidei</taxon>
        <taxon>Pleuronectidae</taxon>
        <taxon>Pleuronectes</taxon>
    </lineage>
</organism>
<dbReference type="EMBL" id="CADEAL010000509">
    <property type="protein sequence ID" value="CAB1421180.1"/>
    <property type="molecule type" value="Genomic_DNA"/>
</dbReference>
<keyword evidence="3" id="KW-1185">Reference proteome</keyword>
<feature type="region of interest" description="Disordered" evidence="1">
    <location>
        <begin position="191"/>
        <end position="214"/>
    </location>
</feature>
<evidence type="ECO:0000313" key="2">
    <source>
        <dbReference type="EMBL" id="CAB1421180.1"/>
    </source>
</evidence>
<feature type="compositionally biased region" description="Basic and acidic residues" evidence="1">
    <location>
        <begin position="1"/>
        <end position="20"/>
    </location>
</feature>
<name>A0A9N7TYA7_PLEPL</name>
<feature type="compositionally biased region" description="Low complexity" evidence="1">
    <location>
        <begin position="199"/>
        <end position="214"/>
    </location>
</feature>
<gene>
    <name evidence="2" type="ORF">PLEPLA_LOCUS9062</name>
</gene>
<accession>A0A9N7TYA7</accession>
<evidence type="ECO:0000313" key="3">
    <source>
        <dbReference type="Proteomes" id="UP001153269"/>
    </source>
</evidence>
<proteinExistence type="predicted"/>
<protein>
    <submittedName>
        <fullName evidence="2">Uncharacterized protein</fullName>
    </submittedName>
</protein>
<comment type="caution">
    <text evidence="2">The sequence shown here is derived from an EMBL/GenBank/DDBJ whole genome shotgun (WGS) entry which is preliminary data.</text>
</comment>
<feature type="region of interest" description="Disordered" evidence="1">
    <location>
        <begin position="1"/>
        <end position="77"/>
    </location>
</feature>
<sequence length="214" mass="23680">MDVDNRTLREMLSEEPRGREASWGGDPAAQRGAQCRRFPQNQKTETIALEPRRSTSRSRSASGGFTEADRDTRGNLITTQASYSAPVLTVDTEVTESRGAAQTQITSCRVWCQEHRTSLFTRLFIRHQKNQGVEGDLTGLKKYCRSKVLLGAGGCSQKYHLTAAPLSPLRDSVYRGGDLATTSHRLRLGDSGCATFHQTPPHTHPTTTPRPLRN</sequence>